<reference evidence="4" key="1">
    <citation type="journal article" date="2011" name="J. Bacteriol.">
        <title>Genome sequences of eight morphologically diverse alphaproteobacteria.</title>
        <authorList>
            <consortium name="US DOE Joint Genome Institute"/>
            <person name="Brown P.J."/>
            <person name="Kysela D.T."/>
            <person name="Buechlein A."/>
            <person name="Hemmerich C."/>
            <person name="Brun Y.V."/>
        </authorList>
    </citation>
    <scope>NUCLEOTIDE SEQUENCE [LARGE SCALE GENOMIC DNA]</scope>
    <source>
        <strain evidence="4">ATCC 17100 / ATH 3.1.1 / DSM 162 / LMG 4299</strain>
    </source>
</reference>
<sequence>MNVLAGGMRHFAAVCAACICPANARVVRSAFAPCSTDRTRLRADIPARYGPHTTCVNRFNRWRKAGVWDRLLDSFDPVGSSNHKRHHFPAKPRAQTICLCAFSSASGVA</sequence>
<evidence type="ECO:0000313" key="4">
    <source>
        <dbReference type="Proteomes" id="UP000001399"/>
    </source>
</evidence>
<evidence type="ECO:0000256" key="1">
    <source>
        <dbReference type="SAM" id="SignalP"/>
    </source>
</evidence>
<dbReference type="HOGENOM" id="CLU_2181936_0_0_5"/>
<organism evidence="3 4">
    <name type="scientific">Rhodomicrobium vannielii (strain ATCC 17100 / DSM 162 / LMG 4299 / NCIMB 10020 / ATH 3.1.1)</name>
    <dbReference type="NCBI Taxonomy" id="648757"/>
    <lineage>
        <taxon>Bacteria</taxon>
        <taxon>Pseudomonadati</taxon>
        <taxon>Pseudomonadota</taxon>
        <taxon>Alphaproteobacteria</taxon>
        <taxon>Hyphomicrobiales</taxon>
        <taxon>Hyphomicrobiaceae</taxon>
        <taxon>Rhodomicrobium</taxon>
    </lineage>
</organism>
<dbReference type="Proteomes" id="UP000001399">
    <property type="component" value="Chromosome"/>
</dbReference>
<feature type="chain" id="PRO_5003171692" description="Insertion element IS402-like domain-containing protein" evidence="1">
    <location>
        <begin position="25"/>
        <end position="109"/>
    </location>
</feature>
<accession>E3I1I8</accession>
<evidence type="ECO:0000313" key="3">
    <source>
        <dbReference type="EMBL" id="ADP72363.1"/>
    </source>
</evidence>
<evidence type="ECO:0000259" key="2">
    <source>
        <dbReference type="Pfam" id="PF13340"/>
    </source>
</evidence>
<keyword evidence="1" id="KW-0732">Signal</keyword>
<name>E3I1I8_RHOVT</name>
<feature type="signal peptide" evidence="1">
    <location>
        <begin position="1"/>
        <end position="24"/>
    </location>
</feature>
<feature type="domain" description="Insertion element IS402-like" evidence="2">
    <location>
        <begin position="44"/>
        <end position="71"/>
    </location>
</feature>
<dbReference type="InterPro" id="IPR025161">
    <property type="entry name" value="IS402-like_dom"/>
</dbReference>
<dbReference type="EMBL" id="CP002292">
    <property type="protein sequence ID" value="ADP72363.1"/>
    <property type="molecule type" value="Genomic_DNA"/>
</dbReference>
<keyword evidence="4" id="KW-1185">Reference proteome</keyword>
<dbReference type="AlphaFoldDB" id="E3I1I8"/>
<dbReference type="eggNOG" id="COG3293">
    <property type="taxonomic scope" value="Bacteria"/>
</dbReference>
<dbReference type="KEGG" id="rva:Rvan_3166"/>
<protein>
    <recommendedName>
        <fullName evidence="2">Insertion element IS402-like domain-containing protein</fullName>
    </recommendedName>
</protein>
<dbReference type="Pfam" id="PF13340">
    <property type="entry name" value="DUF4096"/>
    <property type="match status" value="1"/>
</dbReference>
<proteinExistence type="predicted"/>
<gene>
    <name evidence="3" type="ordered locus">Rvan_3166</name>
</gene>
<dbReference type="STRING" id="648757.Rvan_3166"/>